<keyword evidence="2" id="KW-0560">Oxidoreductase</keyword>
<dbReference type="InterPro" id="IPR036291">
    <property type="entry name" value="NAD(P)-bd_dom_sf"/>
</dbReference>
<dbReference type="Gene3D" id="3.40.50.720">
    <property type="entry name" value="NAD(P)-binding Rossmann-like Domain"/>
    <property type="match status" value="1"/>
</dbReference>
<dbReference type="PRINTS" id="PR00081">
    <property type="entry name" value="GDHRDH"/>
</dbReference>
<dbReference type="GO" id="GO:0016491">
    <property type="term" value="F:oxidoreductase activity"/>
    <property type="evidence" value="ECO:0007669"/>
    <property type="project" value="UniProtKB-KW"/>
</dbReference>
<proteinExistence type="inferred from homology"/>
<accession>A0A0E3USM5</accession>
<evidence type="ECO:0000256" key="1">
    <source>
        <dbReference type="ARBA" id="ARBA00006484"/>
    </source>
</evidence>
<dbReference type="PANTHER" id="PTHR43391:SF82">
    <property type="entry name" value="OXIDOREDUCTASE SADH-RELATED"/>
    <property type="match status" value="1"/>
</dbReference>
<sequence>MNNAGVAVMSFIEDTSWEDFDWVVGVDFWGVAHGTKAFLPHLIASGDGHVVNVSSTFRRVGAPNQGAYNAAKFAVRGFTEALSQEMVIARHPVRVMCVFPGAARTVLSEVRTVSVSVNATRPHRSSRRSLASALSALPGRSPEVWRGKESVHVFHTTPAGVQ</sequence>
<dbReference type="CDD" id="cd05233">
    <property type="entry name" value="SDR_c"/>
    <property type="match status" value="1"/>
</dbReference>
<dbReference type="PANTHER" id="PTHR43391">
    <property type="entry name" value="RETINOL DEHYDROGENASE-RELATED"/>
    <property type="match status" value="1"/>
</dbReference>
<dbReference type="AlphaFoldDB" id="A0A0E3USM5"/>
<reference evidence="3" key="1">
    <citation type="journal article" date="2015" name="J. Biol. Chem.">
        <title>The biosynthesis of capuramycin-type antibiotics: identification of the A-102395 biosynthetic gene cluster, mechanism of self-resistance, and formation of uridine-5'-carboxamide.</title>
        <authorList>
            <person name="Cai W."/>
            <person name="Goswami A."/>
            <person name="Yang Z."/>
            <person name="Liu X."/>
            <person name="Green K.D."/>
            <person name="Barnard-Britson S."/>
            <person name="Baba S."/>
            <person name="Funabashi M."/>
            <person name="Nonaka K."/>
            <person name="Sunkara M."/>
            <person name="Morris A.J."/>
            <person name="Spork A.P."/>
            <person name="Ducho C."/>
            <person name="Garneau-Tsodikova S."/>
            <person name="Thorson J.S."/>
            <person name="Van Lanen S.G."/>
        </authorList>
    </citation>
    <scope>NUCLEOTIDE SEQUENCE</scope>
    <source>
        <strain evidence="3">SANK 60206</strain>
    </source>
</reference>
<dbReference type="PRINTS" id="PR00080">
    <property type="entry name" value="SDRFAMILY"/>
</dbReference>
<comment type="similarity">
    <text evidence="1">Belongs to the short-chain dehydrogenases/reductases (SDR) family.</text>
</comment>
<protein>
    <submittedName>
        <fullName evidence="3">Putative short chain dehydrogenase</fullName>
    </submittedName>
</protein>
<dbReference type="Pfam" id="PF00106">
    <property type="entry name" value="adh_short"/>
    <property type="match status" value="1"/>
</dbReference>
<organism evidence="3">
    <name type="scientific">Amycolatopsis sp. SANK 60206</name>
    <dbReference type="NCBI Taxonomy" id="1642649"/>
    <lineage>
        <taxon>Bacteria</taxon>
        <taxon>Bacillati</taxon>
        <taxon>Actinomycetota</taxon>
        <taxon>Actinomycetes</taxon>
        <taxon>Pseudonocardiales</taxon>
        <taxon>Pseudonocardiaceae</taxon>
        <taxon>Amycolatopsis</taxon>
    </lineage>
</organism>
<evidence type="ECO:0000313" key="3">
    <source>
        <dbReference type="EMBL" id="AKC92625.1"/>
    </source>
</evidence>
<evidence type="ECO:0000256" key="2">
    <source>
        <dbReference type="ARBA" id="ARBA00023002"/>
    </source>
</evidence>
<dbReference type="InterPro" id="IPR020904">
    <property type="entry name" value="Sc_DH/Rdtase_CS"/>
</dbReference>
<name>A0A0E3USM5_9PSEU</name>
<dbReference type="SUPFAM" id="SSF51735">
    <property type="entry name" value="NAD(P)-binding Rossmann-fold domains"/>
    <property type="match status" value="1"/>
</dbReference>
<dbReference type="EMBL" id="KP995196">
    <property type="protein sequence ID" value="AKC92625.1"/>
    <property type="molecule type" value="Genomic_DNA"/>
</dbReference>
<dbReference type="InterPro" id="IPR002347">
    <property type="entry name" value="SDR_fam"/>
</dbReference>
<dbReference type="PROSITE" id="PS00061">
    <property type="entry name" value="ADH_SHORT"/>
    <property type="match status" value="1"/>
</dbReference>